<accession>A0A164T823</accession>
<evidence type="ECO:0000313" key="1">
    <source>
        <dbReference type="EMBL" id="KZS10256.1"/>
    </source>
</evidence>
<dbReference type="AlphaFoldDB" id="A0A164T823"/>
<sequence>METLLIGKSYWIPHNLWIISLFPSLKGRRVPRTRTAYCEKTTKNQRYLSGCNEFRRKATKPKIERGLVFGRQKNRSRHFYFIWRPS</sequence>
<keyword evidence="2" id="KW-1185">Reference proteome</keyword>
<comment type="caution">
    <text evidence="1">The sequence shown here is derived from an EMBL/GenBank/DDBJ whole genome shotgun (WGS) entry which is preliminary data.</text>
</comment>
<reference evidence="1 2" key="1">
    <citation type="submission" date="2016-03" db="EMBL/GenBank/DDBJ databases">
        <title>EvidentialGene: Evidence-directed Construction of Genes on Genomes.</title>
        <authorList>
            <person name="Gilbert D.G."/>
            <person name="Choi J.-H."/>
            <person name="Mockaitis K."/>
            <person name="Colbourne J."/>
            <person name="Pfrender M."/>
        </authorList>
    </citation>
    <scope>NUCLEOTIDE SEQUENCE [LARGE SCALE GENOMIC DNA]</scope>
    <source>
        <strain evidence="1 2">Xinb3</strain>
        <tissue evidence="1">Complete organism</tissue>
    </source>
</reference>
<protein>
    <submittedName>
        <fullName evidence="1">Uncharacterized protein</fullName>
    </submittedName>
</protein>
<dbReference type="Proteomes" id="UP000076858">
    <property type="component" value="Unassembled WGS sequence"/>
</dbReference>
<dbReference type="EMBL" id="LRGB01001865">
    <property type="protein sequence ID" value="KZS10256.1"/>
    <property type="molecule type" value="Genomic_DNA"/>
</dbReference>
<evidence type="ECO:0000313" key="2">
    <source>
        <dbReference type="Proteomes" id="UP000076858"/>
    </source>
</evidence>
<name>A0A164T823_9CRUS</name>
<organism evidence="1 2">
    <name type="scientific">Daphnia magna</name>
    <dbReference type="NCBI Taxonomy" id="35525"/>
    <lineage>
        <taxon>Eukaryota</taxon>
        <taxon>Metazoa</taxon>
        <taxon>Ecdysozoa</taxon>
        <taxon>Arthropoda</taxon>
        <taxon>Crustacea</taxon>
        <taxon>Branchiopoda</taxon>
        <taxon>Diplostraca</taxon>
        <taxon>Cladocera</taxon>
        <taxon>Anomopoda</taxon>
        <taxon>Daphniidae</taxon>
        <taxon>Daphnia</taxon>
    </lineage>
</organism>
<gene>
    <name evidence="1" type="ORF">APZ42_025321</name>
</gene>
<proteinExistence type="predicted"/>